<comment type="caution">
    <text evidence="3">The sequence shown here is derived from an EMBL/GenBank/DDBJ whole genome shotgun (WGS) entry which is preliminary data.</text>
</comment>
<keyword evidence="4" id="KW-1185">Reference proteome</keyword>
<dbReference type="InterPro" id="IPR027357">
    <property type="entry name" value="DOCKER_dom"/>
</dbReference>
<feature type="domain" description="DOCKER" evidence="2">
    <location>
        <begin position="1"/>
        <end position="116"/>
    </location>
</feature>
<evidence type="ECO:0000313" key="4">
    <source>
        <dbReference type="Proteomes" id="UP001150062"/>
    </source>
</evidence>
<dbReference type="Gene3D" id="1.20.58.740">
    <property type="match status" value="1"/>
</dbReference>
<dbReference type="PROSITE" id="PS51651">
    <property type="entry name" value="DOCKER"/>
    <property type="match status" value="1"/>
</dbReference>
<sequence>MLLDRKKLIKIELSKLSPYSNKMQQLLSGTLLPQVNEGIIKIADQFLTAENIIFHKKLHIDKLKIAFNKLLDTCEIAIQNTKFKVKMEQIQLHQAISHGLHITKKKIYPYLTGKTIKEDNPEFKISTIVNKINFDKNVIGNFKD</sequence>
<accession>A0ABQ8XL03</accession>
<evidence type="ECO:0000256" key="1">
    <source>
        <dbReference type="PROSITE-ProRule" id="PRU00984"/>
    </source>
</evidence>
<dbReference type="InterPro" id="IPR046773">
    <property type="entry name" value="DOCKER_Lobe_C"/>
</dbReference>
<evidence type="ECO:0000259" key="2">
    <source>
        <dbReference type="PROSITE" id="PS51651"/>
    </source>
</evidence>
<proteinExistence type="inferred from homology"/>
<gene>
    <name evidence="3" type="ORF">M0813_30245</name>
</gene>
<name>A0ABQ8XL03_9EUKA</name>
<organism evidence="3 4">
    <name type="scientific">Anaeramoeba flamelloides</name>
    <dbReference type="NCBI Taxonomy" id="1746091"/>
    <lineage>
        <taxon>Eukaryota</taxon>
        <taxon>Metamonada</taxon>
        <taxon>Anaeramoebidae</taxon>
        <taxon>Anaeramoeba</taxon>
    </lineage>
</organism>
<protein>
    <recommendedName>
        <fullName evidence="2">DOCKER domain-containing protein</fullName>
    </recommendedName>
</protein>
<comment type="similarity">
    <text evidence="1">Belongs to the DOCK family.</text>
</comment>
<evidence type="ECO:0000313" key="3">
    <source>
        <dbReference type="EMBL" id="KAJ6233139.1"/>
    </source>
</evidence>
<dbReference type="Pfam" id="PF20421">
    <property type="entry name" value="DHR-2_Lobe_C"/>
    <property type="match status" value="1"/>
</dbReference>
<dbReference type="InterPro" id="IPR043162">
    <property type="entry name" value="DOCK_C_lobe_C"/>
</dbReference>
<dbReference type="EMBL" id="JAOAOG010000283">
    <property type="protein sequence ID" value="KAJ6233139.1"/>
    <property type="molecule type" value="Genomic_DNA"/>
</dbReference>
<reference evidence="3" key="1">
    <citation type="submission" date="2022-08" db="EMBL/GenBank/DDBJ databases">
        <title>Novel sulfate-reducing endosymbionts in the free-living metamonad Anaeramoeba.</title>
        <authorList>
            <person name="Jerlstrom-Hultqvist J."/>
            <person name="Cepicka I."/>
            <person name="Gallot-Lavallee L."/>
            <person name="Salas-Leiva D."/>
            <person name="Curtis B.A."/>
            <person name="Zahonova K."/>
            <person name="Pipaliya S."/>
            <person name="Dacks J."/>
            <person name="Roger A.J."/>
        </authorList>
    </citation>
    <scope>NUCLEOTIDE SEQUENCE</scope>
    <source>
        <strain evidence="3">Schooner1</strain>
    </source>
</reference>
<dbReference type="Proteomes" id="UP001150062">
    <property type="component" value="Unassembled WGS sequence"/>
</dbReference>